<proteinExistence type="predicted"/>
<name>A0A815HJ96_9BILA</name>
<dbReference type="PANTHER" id="PTHR46954">
    <property type="entry name" value="C2H2-TYPE DOMAIN-CONTAINING PROTEIN"/>
    <property type="match status" value="1"/>
</dbReference>
<evidence type="ECO:0000313" key="2">
    <source>
        <dbReference type="EMBL" id="CAF1603744.1"/>
    </source>
</evidence>
<dbReference type="AlphaFoldDB" id="A0A815HJ96"/>
<protein>
    <submittedName>
        <fullName evidence="1">Uncharacterized protein</fullName>
    </submittedName>
</protein>
<reference evidence="1" key="1">
    <citation type="submission" date="2021-02" db="EMBL/GenBank/DDBJ databases">
        <authorList>
            <person name="Nowell W R."/>
        </authorList>
    </citation>
    <scope>NUCLEOTIDE SEQUENCE</scope>
</reference>
<evidence type="ECO:0000313" key="4">
    <source>
        <dbReference type="Proteomes" id="UP000663870"/>
    </source>
</evidence>
<dbReference type="EMBL" id="CAJNOH010003964">
    <property type="protein sequence ID" value="CAF1354751.1"/>
    <property type="molecule type" value="Genomic_DNA"/>
</dbReference>
<dbReference type="PANTHER" id="PTHR46954:SF1">
    <property type="entry name" value="C2H2-TYPE DOMAIN-CONTAINING PROTEIN"/>
    <property type="match status" value="1"/>
</dbReference>
<evidence type="ECO:0000313" key="1">
    <source>
        <dbReference type="EMBL" id="CAF1354751.1"/>
    </source>
</evidence>
<dbReference type="EMBL" id="CAJNOL010005353">
    <property type="protein sequence ID" value="CAF1603744.1"/>
    <property type="molecule type" value="Genomic_DNA"/>
</dbReference>
<evidence type="ECO:0000313" key="3">
    <source>
        <dbReference type="Proteomes" id="UP000663854"/>
    </source>
</evidence>
<accession>A0A815HJ96</accession>
<dbReference type="Proteomes" id="UP000663854">
    <property type="component" value="Unassembled WGS sequence"/>
</dbReference>
<gene>
    <name evidence="2" type="ORF">JXQ802_LOCUS48605</name>
    <name evidence="1" type="ORF">PYM288_LOCUS32577</name>
</gene>
<keyword evidence="4" id="KW-1185">Reference proteome</keyword>
<comment type="caution">
    <text evidence="1">The sequence shown here is derived from an EMBL/GenBank/DDBJ whole genome shotgun (WGS) entry which is preliminary data.</text>
</comment>
<sequence>MLSYKGRPSIDDTCPDLLATNEEIAILGGAVDDRRRTETIRSCLTLDDLRETLKMKGYEIKRSTLYYRLLPRRALSVDGKKTCSYSKCTSSKGTK</sequence>
<dbReference type="Proteomes" id="UP000663870">
    <property type="component" value="Unassembled WGS sequence"/>
</dbReference>
<organism evidence="1 3">
    <name type="scientific">Rotaria sordida</name>
    <dbReference type="NCBI Taxonomy" id="392033"/>
    <lineage>
        <taxon>Eukaryota</taxon>
        <taxon>Metazoa</taxon>
        <taxon>Spiralia</taxon>
        <taxon>Gnathifera</taxon>
        <taxon>Rotifera</taxon>
        <taxon>Eurotatoria</taxon>
        <taxon>Bdelloidea</taxon>
        <taxon>Philodinida</taxon>
        <taxon>Philodinidae</taxon>
        <taxon>Rotaria</taxon>
    </lineage>
</organism>